<dbReference type="PANTHER" id="PTHR30332">
    <property type="entry name" value="PROBABLE GENERAL SECRETION PATHWAY PROTEIN D"/>
    <property type="match status" value="1"/>
</dbReference>
<dbReference type="RefSeq" id="WP_092068126.1">
    <property type="nucleotide sequence ID" value="NZ_FNHB01000001.1"/>
</dbReference>
<keyword evidence="10" id="KW-1185">Reference proteome</keyword>
<keyword evidence="3" id="KW-0732">Signal</keyword>
<dbReference type="Pfam" id="PF03958">
    <property type="entry name" value="Secretin_N"/>
    <property type="match status" value="1"/>
</dbReference>
<dbReference type="Proteomes" id="UP000214880">
    <property type="component" value="Unassembled WGS sequence"/>
</dbReference>
<accession>A0A1G9M8L8</accession>
<organism evidence="9 10">
    <name type="scientific">Dendrosporobacter quercicolus</name>
    <dbReference type="NCBI Taxonomy" id="146817"/>
    <lineage>
        <taxon>Bacteria</taxon>
        <taxon>Bacillati</taxon>
        <taxon>Bacillota</taxon>
        <taxon>Negativicutes</taxon>
        <taxon>Selenomonadales</taxon>
        <taxon>Sporomusaceae</taxon>
        <taxon>Dendrosporobacter</taxon>
    </lineage>
</organism>
<dbReference type="STRING" id="146817.SAMN04488502_101609"/>
<evidence type="ECO:0000313" key="9">
    <source>
        <dbReference type="EMBL" id="SDL70474.1"/>
    </source>
</evidence>
<dbReference type="InterPro" id="IPR001775">
    <property type="entry name" value="GspD/PilQ"/>
</dbReference>
<gene>
    <name evidence="9" type="ORF">SAMN04488502_101609</name>
</gene>
<proteinExistence type="inferred from homology"/>
<dbReference type="PANTHER" id="PTHR30332:SF17">
    <property type="entry name" value="TYPE IV PILIATION SYSTEM PROTEIN DR_0774-RELATED"/>
    <property type="match status" value="1"/>
</dbReference>
<protein>
    <submittedName>
        <fullName evidence="9">Type IV pilus assembly protein PilQ</fullName>
    </submittedName>
</protein>
<keyword evidence="2 7" id="KW-0813">Transport</keyword>
<feature type="domain" description="Secretin/TonB short N-terminal" evidence="8">
    <location>
        <begin position="58"/>
        <end position="109"/>
    </location>
</feature>
<dbReference type="Pfam" id="PF00263">
    <property type="entry name" value="Secretin"/>
    <property type="match status" value="1"/>
</dbReference>
<sequence length="425" mass="45973">MIRYKPLCAKLVLAFAVSVMSWFIVMPACLAKPVSVSLNFVQEDIRVLLHTLSMLSGTNMIIDESVAKESPTITIRLDNVPFDEAVDLIAQAKGLTYHKTENAIIFERSDIGDSAIVRLQYVNALDVKNSLAGATEGLKLKVDTDIPSNALVLTGSSLGISRVKGMVGELDKKPRQVLMEAKVVAISKSATKDLGIQWSWDETPKTYDYEPATFSYDASTKTYIQQSPEKITRHTSVGNGYSGIISFGRSPDGLPYEFYYSAKINALVSNGNAKILSQPKVVTVNGKEARILVGDRIPVQTSTVANGTTSTSTTYVETGIKLAYTPVVGADGQITAKVHTEVSTPQLVSDIKQYQITTREAETNVRMKDGETLVIGGLIGSQQSKTVSKIPLLGDLPILGSLFKNVSNSGSEAEIVIFLTARVVE</sequence>
<dbReference type="InterPro" id="IPR005644">
    <property type="entry name" value="NolW-like"/>
</dbReference>
<evidence type="ECO:0000256" key="1">
    <source>
        <dbReference type="ARBA" id="ARBA00004370"/>
    </source>
</evidence>
<reference evidence="9 10" key="1">
    <citation type="submission" date="2016-10" db="EMBL/GenBank/DDBJ databases">
        <authorList>
            <person name="de Groot N.N."/>
        </authorList>
    </citation>
    <scope>NUCLEOTIDE SEQUENCE [LARGE SCALE GENOMIC DNA]</scope>
    <source>
        <strain evidence="9 10">DSM 1736</strain>
    </source>
</reference>
<evidence type="ECO:0000256" key="4">
    <source>
        <dbReference type="ARBA" id="ARBA00023136"/>
    </source>
</evidence>
<keyword evidence="5" id="KW-0998">Cell outer membrane</keyword>
<evidence type="ECO:0000259" key="8">
    <source>
        <dbReference type="SMART" id="SM00965"/>
    </source>
</evidence>
<dbReference type="AlphaFoldDB" id="A0A1G9M8L8"/>
<dbReference type="SMART" id="SM00965">
    <property type="entry name" value="STN"/>
    <property type="match status" value="1"/>
</dbReference>
<dbReference type="OrthoDB" id="9779724at2"/>
<dbReference type="InterPro" id="IPR004845">
    <property type="entry name" value="T2SS_GspD_CS"/>
</dbReference>
<evidence type="ECO:0000256" key="2">
    <source>
        <dbReference type="ARBA" id="ARBA00022448"/>
    </source>
</evidence>
<dbReference type="EMBL" id="FNHB01000001">
    <property type="protein sequence ID" value="SDL70474.1"/>
    <property type="molecule type" value="Genomic_DNA"/>
</dbReference>
<dbReference type="Gene3D" id="3.30.1370.130">
    <property type="match status" value="1"/>
</dbReference>
<dbReference type="InterPro" id="IPR038591">
    <property type="entry name" value="NolW-like_sf"/>
</dbReference>
<dbReference type="Gene3D" id="3.30.1370.120">
    <property type="match status" value="1"/>
</dbReference>
<evidence type="ECO:0000256" key="7">
    <source>
        <dbReference type="RuleBase" id="RU004004"/>
    </source>
</evidence>
<name>A0A1G9M8L8_9FIRM</name>
<dbReference type="GO" id="GO:0015627">
    <property type="term" value="C:type II protein secretion system complex"/>
    <property type="evidence" value="ECO:0007669"/>
    <property type="project" value="TreeGrafter"/>
</dbReference>
<evidence type="ECO:0000256" key="3">
    <source>
        <dbReference type="ARBA" id="ARBA00022729"/>
    </source>
</evidence>
<evidence type="ECO:0000256" key="6">
    <source>
        <dbReference type="RuleBase" id="RU004003"/>
    </source>
</evidence>
<dbReference type="InterPro" id="IPR050810">
    <property type="entry name" value="Bact_Secretion_Sys_Channel"/>
</dbReference>
<dbReference type="PROSITE" id="PS00875">
    <property type="entry name" value="T2SP_D"/>
    <property type="match status" value="1"/>
</dbReference>
<evidence type="ECO:0000313" key="10">
    <source>
        <dbReference type="Proteomes" id="UP000214880"/>
    </source>
</evidence>
<dbReference type="GO" id="GO:0009306">
    <property type="term" value="P:protein secretion"/>
    <property type="evidence" value="ECO:0007669"/>
    <property type="project" value="InterPro"/>
</dbReference>
<dbReference type="InterPro" id="IPR011662">
    <property type="entry name" value="Secretin/TonB_short_N"/>
</dbReference>
<keyword evidence="4" id="KW-0472">Membrane</keyword>
<dbReference type="GO" id="GO:0009279">
    <property type="term" value="C:cell outer membrane"/>
    <property type="evidence" value="ECO:0007669"/>
    <property type="project" value="UniProtKB-SubCell"/>
</dbReference>
<evidence type="ECO:0000256" key="5">
    <source>
        <dbReference type="ARBA" id="ARBA00023237"/>
    </source>
</evidence>
<comment type="similarity">
    <text evidence="6">Belongs to the bacterial secretin family.</text>
</comment>
<dbReference type="InterPro" id="IPR004846">
    <property type="entry name" value="T2SS/T3SS_dom"/>
</dbReference>
<comment type="subcellular location">
    <subcellularLocation>
        <location evidence="7">Cell outer membrane</location>
    </subcellularLocation>
    <subcellularLocation>
        <location evidence="1">Membrane</location>
    </subcellularLocation>
</comment>
<dbReference type="PRINTS" id="PR00811">
    <property type="entry name" value="BCTERIALGSPD"/>
</dbReference>